<evidence type="ECO:0000256" key="1">
    <source>
        <dbReference type="SAM" id="Phobius"/>
    </source>
</evidence>
<dbReference type="InterPro" id="IPR019863">
    <property type="entry name" value="Motility-assoc_ABC-rel_GldG"/>
</dbReference>
<dbReference type="InterPro" id="IPR055396">
    <property type="entry name" value="DUF7088"/>
</dbReference>
<keyword evidence="1" id="KW-1133">Transmembrane helix</keyword>
<dbReference type="AlphaFoldDB" id="A0A1I1LMK2"/>
<dbReference type="OrthoDB" id="9777219at2"/>
<sequence length="557" mass="62844">MKSKKASDWIQYGLAVVAIVFINIIGSQFFYRLDLTEDKRYTITPATKTLLNKLNDVVYVEVYLEGDFPAAFKILQSSIRETLEEFRAYGGENIQFKFINPSADPDQKARTELYNQLAKRGLQPTNLYEGGEDNRVQKIIFPGAIVSYGGKEAAVTLLKGNQAASAVERLNQSAEGVEYELASAIKKLIAPSKKRIAVLQGNGELNGRQMYDFGMALKDFYQVEPVYLRNTLDLSGYDAIIVAKPDTAFLEPDKFKIDQFIVGGGKALFLLDPIQMEMDSIKQEGSLVIGNDVNLTDMMFRYGVRVNNDLLMDLSSAYIPLVVGYMGDKPQTQLVQWRYFPLISSFGNSPIVKNLDAIYTKFASTIDTVKAAGIKKTPLLLSSKYARIIAAPVRLSFNEARLKPLPEQYQKSDIPIAYLLEGKFQSLFTNRLPPEAQSNLKFKAEDKPSKIIVCSDGDIAENEITKNGQRYLLGYDRFSGVQFGNKEFLMNAMSYLLDDDGVILARAKEIQVRPLDKPRIEKEKLNWQILNMALPALVVAVFGLLRFYRRKRRYTRN</sequence>
<feature type="domain" description="ABC-type uncharacterised transport system" evidence="2">
    <location>
        <begin position="193"/>
        <end position="492"/>
    </location>
</feature>
<gene>
    <name evidence="4" type="ORF">SAMN05421780_10950</name>
</gene>
<dbReference type="Pfam" id="PF09822">
    <property type="entry name" value="ABC_transp_aux"/>
    <property type="match status" value="1"/>
</dbReference>
<dbReference type="Pfam" id="PF23357">
    <property type="entry name" value="DUF7088"/>
    <property type="match status" value="1"/>
</dbReference>
<proteinExistence type="predicted"/>
<evidence type="ECO:0000313" key="4">
    <source>
        <dbReference type="EMBL" id="SFC74447.1"/>
    </source>
</evidence>
<evidence type="ECO:0000313" key="5">
    <source>
        <dbReference type="Proteomes" id="UP000199514"/>
    </source>
</evidence>
<keyword evidence="1" id="KW-0472">Membrane</keyword>
<reference evidence="4 5" key="1">
    <citation type="submission" date="2016-10" db="EMBL/GenBank/DDBJ databases">
        <authorList>
            <person name="de Groot N.N."/>
        </authorList>
    </citation>
    <scope>NUCLEOTIDE SEQUENCE [LARGE SCALE GENOMIC DNA]</scope>
    <source>
        <strain evidence="4 5">DSM 6793</strain>
    </source>
</reference>
<protein>
    <submittedName>
        <fullName evidence="4">Gliding-associated putative ABC transporter substrate-binding component GldG</fullName>
    </submittedName>
</protein>
<keyword evidence="5" id="KW-1185">Reference proteome</keyword>
<dbReference type="InterPro" id="IPR019196">
    <property type="entry name" value="ABC_transp_unknown"/>
</dbReference>
<feature type="transmembrane region" description="Helical" evidence="1">
    <location>
        <begin position="527"/>
        <end position="548"/>
    </location>
</feature>
<name>A0A1I1LMK2_9BACT</name>
<feature type="transmembrane region" description="Helical" evidence="1">
    <location>
        <begin position="12"/>
        <end position="31"/>
    </location>
</feature>
<dbReference type="EMBL" id="FOLE01000009">
    <property type="protein sequence ID" value="SFC74447.1"/>
    <property type="molecule type" value="Genomic_DNA"/>
</dbReference>
<accession>A0A1I1LMK2</accession>
<keyword evidence="1" id="KW-0812">Transmembrane</keyword>
<dbReference type="RefSeq" id="WP_091514473.1">
    <property type="nucleotide sequence ID" value="NZ_FOLE01000009.1"/>
</dbReference>
<dbReference type="NCBIfam" id="TIGR03521">
    <property type="entry name" value="GldG"/>
    <property type="match status" value="1"/>
</dbReference>
<evidence type="ECO:0000259" key="2">
    <source>
        <dbReference type="Pfam" id="PF09822"/>
    </source>
</evidence>
<feature type="domain" description="DUF7088" evidence="3">
    <location>
        <begin position="37"/>
        <end position="147"/>
    </location>
</feature>
<dbReference type="Proteomes" id="UP000199514">
    <property type="component" value="Unassembled WGS sequence"/>
</dbReference>
<organism evidence="4 5">
    <name type="scientific">Flexibacter flexilis DSM 6793</name>
    <dbReference type="NCBI Taxonomy" id="927664"/>
    <lineage>
        <taxon>Bacteria</taxon>
        <taxon>Pseudomonadati</taxon>
        <taxon>Bacteroidota</taxon>
        <taxon>Cytophagia</taxon>
        <taxon>Cytophagales</taxon>
        <taxon>Flexibacteraceae</taxon>
        <taxon>Flexibacter</taxon>
    </lineage>
</organism>
<evidence type="ECO:0000259" key="3">
    <source>
        <dbReference type="Pfam" id="PF23357"/>
    </source>
</evidence>
<dbReference type="STRING" id="927664.SAMN05421780_10950"/>